<organism evidence="1 2">
    <name type="scientific">Clostridium tertium</name>
    <dbReference type="NCBI Taxonomy" id="1559"/>
    <lineage>
        <taxon>Bacteria</taxon>
        <taxon>Bacillati</taxon>
        <taxon>Bacillota</taxon>
        <taxon>Clostridia</taxon>
        <taxon>Eubacteriales</taxon>
        <taxon>Clostridiaceae</taxon>
        <taxon>Clostridium</taxon>
    </lineage>
</organism>
<dbReference type="Pfam" id="PF13170">
    <property type="entry name" value="DUF4003"/>
    <property type="match status" value="1"/>
</dbReference>
<evidence type="ECO:0000313" key="1">
    <source>
        <dbReference type="EMBL" id="MDC4241005.1"/>
    </source>
</evidence>
<proteinExistence type="predicted"/>
<evidence type="ECO:0000313" key="2">
    <source>
        <dbReference type="Proteomes" id="UP001141183"/>
    </source>
</evidence>
<reference evidence="1" key="1">
    <citation type="submission" date="2022-05" db="EMBL/GenBank/DDBJ databases">
        <title>Draft genome sequence of Clostridium tertium strain CP3 isolated from Peru.</title>
        <authorList>
            <person name="Hurtado R."/>
            <person name="Lima L."/>
            <person name="Sousa T."/>
            <person name="Jaiswal A.K."/>
            <person name="Tiwari S."/>
            <person name="Maturrano L."/>
            <person name="Brenig B."/>
            <person name="Azevedo V."/>
        </authorList>
    </citation>
    <scope>NUCLEOTIDE SEQUENCE</scope>
    <source>
        <strain evidence="1">CP3</strain>
    </source>
</reference>
<dbReference type="AlphaFoldDB" id="A0A9X3XKE8"/>
<accession>A0A9X3XKE8</accession>
<gene>
    <name evidence="1" type="ORF">NE398_12635</name>
</gene>
<protein>
    <submittedName>
        <fullName evidence="1">DUF4003 domain-containing protein</fullName>
    </submittedName>
</protein>
<dbReference type="RefSeq" id="WP_008678121.1">
    <property type="nucleotide sequence ID" value="NZ_BAAACM010000015.1"/>
</dbReference>
<name>A0A9X3XKE8_9CLOT</name>
<dbReference type="InterPro" id="IPR025062">
    <property type="entry name" value="DUF4003"/>
</dbReference>
<dbReference type="Proteomes" id="UP001141183">
    <property type="component" value="Unassembled WGS sequence"/>
</dbReference>
<dbReference type="EMBL" id="JAMRYU010000012">
    <property type="protein sequence ID" value="MDC4241005.1"/>
    <property type="molecule type" value="Genomic_DNA"/>
</dbReference>
<dbReference type="GeneID" id="93043870"/>
<keyword evidence="2" id="KW-1185">Reference proteome</keyword>
<comment type="caution">
    <text evidence="1">The sequence shown here is derived from an EMBL/GenBank/DDBJ whole genome shotgun (WGS) entry which is preliminary data.</text>
</comment>
<sequence length="316" mass="36710">MEKLLKDRINLTIENYRNAKEDLRNDGDLINHFASLVFTHYEKEIPFEKVKEIRKYIKATSSRVSPFRGDMLYILSLLIAIEEGNENKIIDDIYEIMDVLKFQGFNECDYLVLTSFVIAKYGHNKDKHKIANKMKDVYILLKEKYYNITGEDDYLVCALWALNDIDIDTIDEFIETIYTHMTDLNIKSKNSIQGLTNAIMLNGSSGHMYKTIEFMLQLEKRGIKLAQQFLPLLGVLSNNDMRKSVDLIEDVVDMLCDEESEYEYYMDKGFRTIIAISIISFTTISEKRNYVDELLAQGVYCFIKSKNKGMFAEALA</sequence>